<feature type="region of interest" description="Disordered" evidence="1">
    <location>
        <begin position="293"/>
        <end position="337"/>
    </location>
</feature>
<dbReference type="OrthoDB" id="5430451at2759"/>
<name>A0A9W9XZ84_9EURO</name>
<feature type="compositionally biased region" description="Basic and acidic residues" evidence="1">
    <location>
        <begin position="326"/>
        <end position="336"/>
    </location>
</feature>
<evidence type="ECO:0000313" key="2">
    <source>
        <dbReference type="EMBL" id="KAJ5512922.1"/>
    </source>
</evidence>
<reference evidence="2" key="1">
    <citation type="submission" date="2022-12" db="EMBL/GenBank/DDBJ databases">
        <authorList>
            <person name="Petersen C."/>
        </authorList>
    </citation>
    <scope>NUCLEOTIDE SEQUENCE</scope>
    <source>
        <strain evidence="2">IBT 29495</strain>
    </source>
</reference>
<protein>
    <submittedName>
        <fullName evidence="2">CheY-like superfamily</fullName>
    </submittedName>
</protein>
<accession>A0A9W9XZ84</accession>
<feature type="region of interest" description="Disordered" evidence="1">
    <location>
        <begin position="77"/>
        <end position="131"/>
    </location>
</feature>
<evidence type="ECO:0000313" key="3">
    <source>
        <dbReference type="Proteomes" id="UP001149954"/>
    </source>
</evidence>
<comment type="caution">
    <text evidence="2">The sequence shown here is derived from an EMBL/GenBank/DDBJ whole genome shotgun (WGS) entry which is preliminary data.</text>
</comment>
<feature type="compositionally biased region" description="Low complexity" evidence="1">
    <location>
        <begin position="85"/>
        <end position="122"/>
    </location>
</feature>
<dbReference type="AlphaFoldDB" id="A0A9W9XZ84"/>
<gene>
    <name evidence="2" type="ORF">N7463_002474</name>
</gene>
<sequence>MASTVMTHLDMARCKAEHQRAERMIVGFGSYVEGKATLRREWVQDTGLRLNEQEHDEGHLNILQQNAQIKSGLLTTVHTRPSSPPLQSQPSSRNSPEQFISSDLSGLPSPSLSPGPFSSSSTSDKRSDASIDQISSLNKAETQTSFSVRSTASTENLQDDMLSIGVRQVFSRAANIIRESIEVEGVAFFDASIGSYGGLVSDTKRKGPGSDSGTLENSMGSSDDSTGSDSQKSSTASAGKETVPENTTLCEILGFSTSTTSSINDESKGRLALREVLLKTLLRRYPHGKIFNFSEEGSMSSDESSDGPWKSSLDRESSNSINADLIGRRGREETGKRRTVLRSKRMEISSFDFSRELAALLFYRCGIPTELGGSQAP</sequence>
<proteinExistence type="predicted"/>
<reference evidence="2" key="2">
    <citation type="journal article" date="2023" name="IMA Fungus">
        <title>Comparative genomic study of the Penicillium genus elucidates a diverse pangenome and 15 lateral gene transfer events.</title>
        <authorList>
            <person name="Petersen C."/>
            <person name="Sorensen T."/>
            <person name="Nielsen M.R."/>
            <person name="Sondergaard T.E."/>
            <person name="Sorensen J.L."/>
            <person name="Fitzpatrick D.A."/>
            <person name="Frisvad J.C."/>
            <person name="Nielsen K.L."/>
        </authorList>
    </citation>
    <scope>NUCLEOTIDE SEQUENCE</scope>
    <source>
        <strain evidence="2">IBT 29495</strain>
    </source>
</reference>
<feature type="compositionally biased region" description="Low complexity" evidence="1">
    <location>
        <begin position="218"/>
        <end position="239"/>
    </location>
</feature>
<keyword evidence="3" id="KW-1185">Reference proteome</keyword>
<feature type="region of interest" description="Disordered" evidence="1">
    <location>
        <begin position="200"/>
        <end position="243"/>
    </location>
</feature>
<organism evidence="2 3">
    <name type="scientific">Penicillium fimorum</name>
    <dbReference type="NCBI Taxonomy" id="1882269"/>
    <lineage>
        <taxon>Eukaryota</taxon>
        <taxon>Fungi</taxon>
        <taxon>Dikarya</taxon>
        <taxon>Ascomycota</taxon>
        <taxon>Pezizomycotina</taxon>
        <taxon>Eurotiomycetes</taxon>
        <taxon>Eurotiomycetidae</taxon>
        <taxon>Eurotiales</taxon>
        <taxon>Aspergillaceae</taxon>
        <taxon>Penicillium</taxon>
    </lineage>
</organism>
<dbReference type="EMBL" id="JAPWDS010000002">
    <property type="protein sequence ID" value="KAJ5512922.1"/>
    <property type="molecule type" value="Genomic_DNA"/>
</dbReference>
<evidence type="ECO:0000256" key="1">
    <source>
        <dbReference type="SAM" id="MobiDB-lite"/>
    </source>
</evidence>
<dbReference type="Proteomes" id="UP001149954">
    <property type="component" value="Unassembled WGS sequence"/>
</dbReference>